<dbReference type="InterPro" id="IPR036390">
    <property type="entry name" value="WH_DNA-bd_sf"/>
</dbReference>
<dbReference type="Pfam" id="PF03466">
    <property type="entry name" value="LysR_substrate"/>
    <property type="match status" value="1"/>
</dbReference>
<dbReference type="EMBL" id="CP117449">
    <property type="protein sequence ID" value="WLH14734.1"/>
    <property type="molecule type" value="Genomic_DNA"/>
</dbReference>
<protein>
    <submittedName>
        <fullName evidence="6">LysR substrate-binding domain-containing protein</fullName>
    </submittedName>
</protein>
<dbReference type="Proteomes" id="UP001230339">
    <property type="component" value="Chromosome"/>
</dbReference>
<proteinExistence type="inferred from homology"/>
<keyword evidence="4" id="KW-0804">Transcription</keyword>
<dbReference type="SUPFAM" id="SSF53850">
    <property type="entry name" value="Periplasmic binding protein-like II"/>
    <property type="match status" value="1"/>
</dbReference>
<comment type="similarity">
    <text evidence="1">Belongs to the LysR transcriptional regulatory family.</text>
</comment>
<evidence type="ECO:0000313" key="6">
    <source>
        <dbReference type="EMBL" id="WLH14734.1"/>
    </source>
</evidence>
<gene>
    <name evidence="6" type="ORF">PSH57_10655</name>
</gene>
<name>A0ABY9GGE8_9PSED</name>
<evidence type="ECO:0000256" key="2">
    <source>
        <dbReference type="ARBA" id="ARBA00023015"/>
    </source>
</evidence>
<dbReference type="InterPro" id="IPR005119">
    <property type="entry name" value="LysR_subst-bd"/>
</dbReference>
<dbReference type="PRINTS" id="PR00039">
    <property type="entry name" value="HTHLYSR"/>
</dbReference>
<dbReference type="PROSITE" id="PS50931">
    <property type="entry name" value="HTH_LYSR"/>
    <property type="match status" value="1"/>
</dbReference>
<dbReference type="CDD" id="cd08414">
    <property type="entry name" value="PBP2_LTTR_aromatics_like"/>
    <property type="match status" value="1"/>
</dbReference>
<dbReference type="Gene3D" id="1.10.10.10">
    <property type="entry name" value="Winged helix-like DNA-binding domain superfamily/Winged helix DNA-binding domain"/>
    <property type="match status" value="1"/>
</dbReference>
<dbReference type="RefSeq" id="WP_305389403.1">
    <property type="nucleotide sequence ID" value="NZ_CP117426.1"/>
</dbReference>
<keyword evidence="7" id="KW-1185">Reference proteome</keyword>
<dbReference type="InterPro" id="IPR000847">
    <property type="entry name" value="LysR_HTH_N"/>
</dbReference>
<evidence type="ECO:0000256" key="4">
    <source>
        <dbReference type="ARBA" id="ARBA00023163"/>
    </source>
</evidence>
<keyword evidence="2" id="KW-0805">Transcription regulation</keyword>
<evidence type="ECO:0000256" key="3">
    <source>
        <dbReference type="ARBA" id="ARBA00023125"/>
    </source>
</evidence>
<dbReference type="Gene3D" id="3.40.190.10">
    <property type="entry name" value="Periplasmic binding protein-like II"/>
    <property type="match status" value="2"/>
</dbReference>
<evidence type="ECO:0000313" key="7">
    <source>
        <dbReference type="Proteomes" id="UP001230339"/>
    </source>
</evidence>
<keyword evidence="3" id="KW-0238">DNA-binding</keyword>
<organism evidence="6 7">
    <name type="scientific">Pseudomonas hefeiensis</name>
    <dbReference type="NCBI Taxonomy" id="2738125"/>
    <lineage>
        <taxon>Bacteria</taxon>
        <taxon>Pseudomonadati</taxon>
        <taxon>Pseudomonadota</taxon>
        <taxon>Gammaproteobacteria</taxon>
        <taxon>Pseudomonadales</taxon>
        <taxon>Pseudomonadaceae</taxon>
        <taxon>Pseudomonas</taxon>
    </lineage>
</organism>
<evidence type="ECO:0000259" key="5">
    <source>
        <dbReference type="PROSITE" id="PS50931"/>
    </source>
</evidence>
<dbReference type="PANTHER" id="PTHR30346:SF0">
    <property type="entry name" value="HCA OPERON TRANSCRIPTIONAL ACTIVATOR HCAR"/>
    <property type="match status" value="1"/>
</dbReference>
<evidence type="ECO:0000256" key="1">
    <source>
        <dbReference type="ARBA" id="ARBA00009437"/>
    </source>
</evidence>
<dbReference type="InterPro" id="IPR036388">
    <property type="entry name" value="WH-like_DNA-bd_sf"/>
</dbReference>
<dbReference type="SUPFAM" id="SSF46785">
    <property type="entry name" value="Winged helix' DNA-binding domain"/>
    <property type="match status" value="1"/>
</dbReference>
<feature type="domain" description="HTH lysR-type" evidence="5">
    <location>
        <begin position="1"/>
        <end position="58"/>
    </location>
</feature>
<accession>A0ABY9GGE8</accession>
<reference evidence="6 7" key="1">
    <citation type="submission" date="2023-02" db="EMBL/GenBank/DDBJ databases">
        <title>Evolution of Hrp T3SS in non-pathogenic Pseudomonas fluorescens.</title>
        <authorList>
            <person name="Liao K."/>
            <person name="Wei H."/>
            <person name="Gu Y."/>
        </authorList>
    </citation>
    <scope>NUCLEOTIDE SEQUENCE [LARGE SCALE GENOMIC DNA]</scope>
    <source>
        <strain evidence="6 7">FP205</strain>
    </source>
</reference>
<dbReference type="PANTHER" id="PTHR30346">
    <property type="entry name" value="TRANSCRIPTIONAL DUAL REGULATOR HCAR-RELATED"/>
    <property type="match status" value="1"/>
</dbReference>
<sequence length="305" mass="33591">MELRHLRSFMAVAEELHFARAAERLHIEQSPLSRTIKELESDIGAQLFDRNSRGTRLTVPGQVLVESVQRIFQAVEQAKHSVQAAAAGYRGSLRIALSDGVLPQRLSAVLARCREEEPEVEIRLFEVSLSEQLRGLREDLFDAGFARSENVGQGLAAQAVWQTPLTVAVPARHPLLAFQQIPLAEALRYPLVLFDPQTHSGLHQQIDRLLRQTPIQATVIEHVSSHEVMLTLVAAGYGLGLTCEAQMTLCQSAEVVSRPLAGNTPLLTNYLLVPSRAPGEQLSRFIARAKNTDLVICSGDENETA</sequence>
<dbReference type="Pfam" id="PF00126">
    <property type="entry name" value="HTH_1"/>
    <property type="match status" value="1"/>
</dbReference>